<dbReference type="PROSITE" id="PS51257">
    <property type="entry name" value="PROKAR_LIPOPROTEIN"/>
    <property type="match status" value="1"/>
</dbReference>
<organism evidence="2 3">
    <name type="scientific">Winogradskyella pelagia</name>
    <dbReference type="NCBI Taxonomy" id="2819984"/>
    <lineage>
        <taxon>Bacteria</taxon>
        <taxon>Pseudomonadati</taxon>
        <taxon>Bacteroidota</taxon>
        <taxon>Flavobacteriia</taxon>
        <taxon>Flavobacteriales</taxon>
        <taxon>Flavobacteriaceae</taxon>
        <taxon>Winogradskyella</taxon>
    </lineage>
</organism>
<protein>
    <submittedName>
        <fullName evidence="2">Lipocalin family protein</fullName>
    </submittedName>
</protein>
<dbReference type="InterPro" id="IPR024311">
    <property type="entry name" value="Lipocalin-like"/>
</dbReference>
<name>A0ABS3T0V6_9FLAO</name>
<comment type="caution">
    <text evidence="2">The sequence shown here is derived from an EMBL/GenBank/DDBJ whole genome shotgun (WGS) entry which is preliminary data.</text>
</comment>
<evidence type="ECO:0000313" key="3">
    <source>
        <dbReference type="Proteomes" id="UP000676776"/>
    </source>
</evidence>
<dbReference type="Pfam" id="PF13648">
    <property type="entry name" value="Lipocalin_4"/>
    <property type="match status" value="1"/>
</dbReference>
<evidence type="ECO:0000313" key="2">
    <source>
        <dbReference type="EMBL" id="MBO3116372.1"/>
    </source>
</evidence>
<gene>
    <name evidence="2" type="ORF">J4050_06420</name>
</gene>
<proteinExistence type="predicted"/>
<reference evidence="2 3" key="1">
    <citation type="submission" date="2021-03" db="EMBL/GenBank/DDBJ databases">
        <title>Winogradskyella sp. nov., isolated from costal sediment.</title>
        <authorList>
            <person name="Gao C."/>
        </authorList>
    </citation>
    <scope>NUCLEOTIDE SEQUENCE [LARGE SCALE GENOMIC DNA]</scope>
    <source>
        <strain evidence="2 3">DF17</strain>
    </source>
</reference>
<sequence length="695" mass="79548">MSKVSFVLGFLLLVFVFSCDKDDDNSNGTLAFYNGALTSVTQNDLLGTWAIFNIEYENDIFDVPINYSDCGRDFLVFSENAVYTEYLFLGSDCSYEVNTLSWELNNGVITLSNQFQQSEDLVVTSFSNDQFSFKGRLDIDDDGVLDIVTFYLQRYIPIEIDTVTPTFIRNQDEAFENLISFTWQPYNGFNQFDRYEIYRSFGDNCSIANAQLIYTSSNIEVTEFTDLNPDTEQYLCYYLRVYTDQGLLGESFVQSVWTDNIYVEAVNLQQPQVVGTSIEFNWAQSTDPYFSHYELVYSNYDANITGSGKQVYTAVSIDDPENTSFTEENPPYLENPYYILYVHNIFGNKSPTGVANVTTYWQVPFMRDEIIGFQDIDFIAVDYEEPVVYFYGRESGSGFSKNIHRYNYLTKQTEAVANLEPQSSTAVPMKLIDSGFGKELIFEQANELFVYNAVTLEYKYTLNPSAGAGFISINDFTFSDNGYWILVDNDDVYTFTRDNMNFDLIDVQPHFPNHQGNYYYQVFSLNNDKLLVGHNNENNSYVYNLETDGSLVFEAIVPIPILDGWNHKTEYSASGDFIINYLENRLYSTQTFSLLESFGEPFFSSGLSIDGNRIFGTNNDPDWQVTTESNHIKEAIVYNRTTQQVSTSITIGYPHVIFENYNGDIISISSGLKKEDLEQNINNTADIFLEVVPFN</sequence>
<keyword evidence="3" id="KW-1185">Reference proteome</keyword>
<feature type="domain" description="Lipocalin-like" evidence="1">
    <location>
        <begin position="45"/>
        <end position="133"/>
    </location>
</feature>
<dbReference type="Proteomes" id="UP000676776">
    <property type="component" value="Unassembled WGS sequence"/>
</dbReference>
<accession>A0ABS3T0V6</accession>
<dbReference type="InterPro" id="IPR011044">
    <property type="entry name" value="Quino_amine_DH_bsu"/>
</dbReference>
<dbReference type="EMBL" id="JAGEVF010000004">
    <property type="protein sequence ID" value="MBO3116372.1"/>
    <property type="molecule type" value="Genomic_DNA"/>
</dbReference>
<dbReference type="SUPFAM" id="SSF50969">
    <property type="entry name" value="YVTN repeat-like/Quinoprotein amine dehydrogenase"/>
    <property type="match status" value="1"/>
</dbReference>
<dbReference type="RefSeq" id="WP_208153479.1">
    <property type="nucleotide sequence ID" value="NZ_JAGEVF010000004.1"/>
</dbReference>
<evidence type="ECO:0000259" key="1">
    <source>
        <dbReference type="Pfam" id="PF13648"/>
    </source>
</evidence>